<name>A0A0F9B0P3_9ZZZZ</name>
<comment type="caution">
    <text evidence="1">The sequence shown here is derived from an EMBL/GenBank/DDBJ whole genome shotgun (WGS) entry which is preliminary data.</text>
</comment>
<sequence>MIEKQREKEFLFELERLYHNYNLIVVSGEDYIELKEADCSDIDTTTKVIEYHIDLLRRST</sequence>
<proteinExistence type="predicted"/>
<dbReference type="EMBL" id="LAZR01040051">
    <property type="protein sequence ID" value="KKL15479.1"/>
    <property type="molecule type" value="Genomic_DNA"/>
</dbReference>
<reference evidence="1" key="1">
    <citation type="journal article" date="2015" name="Nature">
        <title>Complex archaea that bridge the gap between prokaryotes and eukaryotes.</title>
        <authorList>
            <person name="Spang A."/>
            <person name="Saw J.H."/>
            <person name="Jorgensen S.L."/>
            <person name="Zaremba-Niedzwiedzka K."/>
            <person name="Martijn J."/>
            <person name="Lind A.E."/>
            <person name="van Eijk R."/>
            <person name="Schleper C."/>
            <person name="Guy L."/>
            <person name="Ettema T.J."/>
        </authorList>
    </citation>
    <scope>NUCLEOTIDE SEQUENCE</scope>
</reference>
<protein>
    <submittedName>
        <fullName evidence="1">Uncharacterized protein</fullName>
    </submittedName>
</protein>
<dbReference type="AlphaFoldDB" id="A0A0F9B0P3"/>
<gene>
    <name evidence="1" type="ORF">LCGC14_2505160</name>
</gene>
<accession>A0A0F9B0P3</accession>
<evidence type="ECO:0000313" key="1">
    <source>
        <dbReference type="EMBL" id="KKL15479.1"/>
    </source>
</evidence>
<organism evidence="1">
    <name type="scientific">marine sediment metagenome</name>
    <dbReference type="NCBI Taxonomy" id="412755"/>
    <lineage>
        <taxon>unclassified sequences</taxon>
        <taxon>metagenomes</taxon>
        <taxon>ecological metagenomes</taxon>
    </lineage>
</organism>